<dbReference type="PANTHER" id="PTHR33327">
    <property type="entry name" value="ENDONUCLEASE"/>
    <property type="match status" value="1"/>
</dbReference>
<reference evidence="2 3" key="1">
    <citation type="journal article" date="2019" name="Commun. Biol.">
        <title>The bagworm genome reveals a unique fibroin gene that provides high tensile strength.</title>
        <authorList>
            <person name="Kono N."/>
            <person name="Nakamura H."/>
            <person name="Ohtoshi R."/>
            <person name="Tomita M."/>
            <person name="Numata K."/>
            <person name="Arakawa K."/>
        </authorList>
    </citation>
    <scope>NUCLEOTIDE SEQUENCE [LARGE SCALE GENOMIC DNA]</scope>
</reference>
<name>A0A4C1WKG8_EUMVA</name>
<accession>A0A4C1WKG8</accession>
<sequence length="179" mass="20639">MVTPKHQEHDRQRSPERILANPQRTRPSETNTIVTSDLARDKIPDAALWLMWTNHLRPLIRSVLIVSELFSNKTTLEELALLADKMMEQNREVATVSAFSTESTSINAQFVKNEIGRMSIEIADLKAKSTSRLQPRHRTAQPRSHTSENSPSMMYYYHRRFGAQARKCISPYSFKNVQQ</sequence>
<dbReference type="AlphaFoldDB" id="A0A4C1WKG8"/>
<dbReference type="Proteomes" id="UP000299102">
    <property type="component" value="Unassembled WGS sequence"/>
</dbReference>
<feature type="region of interest" description="Disordered" evidence="1">
    <location>
        <begin position="130"/>
        <end position="151"/>
    </location>
</feature>
<feature type="region of interest" description="Disordered" evidence="1">
    <location>
        <begin position="1"/>
        <end position="29"/>
    </location>
</feature>
<keyword evidence="3" id="KW-1185">Reference proteome</keyword>
<evidence type="ECO:0000313" key="2">
    <source>
        <dbReference type="EMBL" id="GBP51741.1"/>
    </source>
</evidence>
<gene>
    <name evidence="2" type="ORF">EVAR_97018_1</name>
</gene>
<feature type="compositionally biased region" description="Basic and acidic residues" evidence="1">
    <location>
        <begin position="1"/>
        <end position="16"/>
    </location>
</feature>
<evidence type="ECO:0000313" key="3">
    <source>
        <dbReference type="Proteomes" id="UP000299102"/>
    </source>
</evidence>
<dbReference type="OrthoDB" id="10257314at2759"/>
<comment type="caution">
    <text evidence="2">The sequence shown here is derived from an EMBL/GenBank/DDBJ whole genome shotgun (WGS) entry which is preliminary data.</text>
</comment>
<proteinExistence type="predicted"/>
<dbReference type="PANTHER" id="PTHR33327:SF3">
    <property type="entry name" value="RNA-DIRECTED DNA POLYMERASE"/>
    <property type="match status" value="1"/>
</dbReference>
<protein>
    <submittedName>
        <fullName evidence="2">Uncharacterized protein</fullName>
    </submittedName>
</protein>
<organism evidence="2 3">
    <name type="scientific">Eumeta variegata</name>
    <name type="common">Bagworm moth</name>
    <name type="synonym">Eumeta japonica</name>
    <dbReference type="NCBI Taxonomy" id="151549"/>
    <lineage>
        <taxon>Eukaryota</taxon>
        <taxon>Metazoa</taxon>
        <taxon>Ecdysozoa</taxon>
        <taxon>Arthropoda</taxon>
        <taxon>Hexapoda</taxon>
        <taxon>Insecta</taxon>
        <taxon>Pterygota</taxon>
        <taxon>Neoptera</taxon>
        <taxon>Endopterygota</taxon>
        <taxon>Lepidoptera</taxon>
        <taxon>Glossata</taxon>
        <taxon>Ditrysia</taxon>
        <taxon>Tineoidea</taxon>
        <taxon>Psychidae</taxon>
        <taxon>Oiketicinae</taxon>
        <taxon>Eumeta</taxon>
    </lineage>
</organism>
<dbReference type="EMBL" id="BGZK01000588">
    <property type="protein sequence ID" value="GBP51741.1"/>
    <property type="molecule type" value="Genomic_DNA"/>
</dbReference>
<feature type="compositionally biased region" description="Polar residues" evidence="1">
    <location>
        <begin position="141"/>
        <end position="151"/>
    </location>
</feature>
<evidence type="ECO:0000256" key="1">
    <source>
        <dbReference type="SAM" id="MobiDB-lite"/>
    </source>
</evidence>